<reference evidence="2" key="1">
    <citation type="journal article" date="2012" name="Nat. Genet.">
        <title>Lifestyle transitions in plant pathogenic Colletotrichum fungi deciphered by genome and transcriptome analyses.</title>
        <authorList>
            <person name="O'Connell R.J."/>
            <person name="Thon M.R."/>
            <person name="Hacquard S."/>
            <person name="Amyotte S.G."/>
            <person name="Kleemann J."/>
            <person name="Torres M.F."/>
            <person name="Damm U."/>
            <person name="Buiate E.A."/>
            <person name="Epstein L."/>
            <person name="Alkan N."/>
            <person name="Altmueller J."/>
            <person name="Alvarado-Balderrama L."/>
            <person name="Bauser C.A."/>
            <person name="Becker C."/>
            <person name="Birren B.W."/>
            <person name="Chen Z."/>
            <person name="Choi J."/>
            <person name="Crouch J.A."/>
            <person name="Duvick J.P."/>
            <person name="Farman M.A."/>
            <person name="Gan P."/>
            <person name="Heiman D."/>
            <person name="Henrissat B."/>
            <person name="Howard R.J."/>
            <person name="Kabbage M."/>
            <person name="Koch C."/>
            <person name="Kracher B."/>
            <person name="Kubo Y."/>
            <person name="Law A.D."/>
            <person name="Lebrun M.-H."/>
            <person name="Lee Y.-H."/>
            <person name="Miyara I."/>
            <person name="Moore N."/>
            <person name="Neumann U."/>
            <person name="Nordstroem K."/>
            <person name="Panaccione D.G."/>
            <person name="Panstruga R."/>
            <person name="Place M."/>
            <person name="Proctor R.H."/>
            <person name="Prusky D."/>
            <person name="Rech G."/>
            <person name="Reinhardt R."/>
            <person name="Rollins J.A."/>
            <person name="Rounsley S."/>
            <person name="Schardl C.L."/>
            <person name="Schwartz D.C."/>
            <person name="Shenoy N."/>
            <person name="Shirasu K."/>
            <person name="Sikhakolli U.R."/>
            <person name="Stueber K."/>
            <person name="Sukno S.A."/>
            <person name="Sweigard J.A."/>
            <person name="Takano Y."/>
            <person name="Takahara H."/>
            <person name="Trail F."/>
            <person name="van der Does H.C."/>
            <person name="Voll L.M."/>
            <person name="Will I."/>
            <person name="Young S."/>
            <person name="Zeng Q."/>
            <person name="Zhang J."/>
            <person name="Zhou S."/>
            <person name="Dickman M.B."/>
            <person name="Schulze-Lefert P."/>
            <person name="Ver Loren van Themaat E."/>
            <person name="Ma L.-J."/>
            <person name="Vaillancourt L.J."/>
        </authorList>
    </citation>
    <scope>NUCLEOTIDE SEQUENCE [LARGE SCALE GENOMIC DNA]</scope>
    <source>
        <strain evidence="2">M1.001 / M2 / FGSC 10212</strain>
    </source>
</reference>
<evidence type="ECO:0000313" key="2">
    <source>
        <dbReference type="Proteomes" id="UP000008782"/>
    </source>
</evidence>
<proteinExistence type="predicted"/>
<keyword evidence="2" id="KW-1185">Reference proteome</keyword>
<evidence type="ECO:0000313" key="1">
    <source>
        <dbReference type="EMBL" id="EFQ32836.1"/>
    </source>
</evidence>
<name>E3QPQ9_COLGM</name>
<sequence length="104" mass="11728">MQNMLVIMASRSEFDDLLANGITPIQQFDSNKEGVPHGPERDTYWLCSMPWGGRSRSAGPRTGEHGWRPDDVLEDQFWVDFSNAYLTEAAKAPQGSRRSTSYFG</sequence>
<protein>
    <submittedName>
        <fullName evidence="1">Uncharacterized protein</fullName>
    </submittedName>
</protein>
<dbReference type="RefSeq" id="XP_008096856.1">
    <property type="nucleotide sequence ID" value="XM_008098665.1"/>
</dbReference>
<gene>
    <name evidence="1" type="ORF">GLRG_07980</name>
</gene>
<dbReference type="EMBL" id="GG697365">
    <property type="protein sequence ID" value="EFQ32836.1"/>
    <property type="molecule type" value="Genomic_DNA"/>
</dbReference>
<dbReference type="AlphaFoldDB" id="E3QPQ9"/>
<organism evidence="2">
    <name type="scientific">Colletotrichum graminicola (strain M1.001 / M2 / FGSC 10212)</name>
    <name type="common">Maize anthracnose fungus</name>
    <name type="synonym">Glomerella graminicola</name>
    <dbReference type="NCBI Taxonomy" id="645133"/>
    <lineage>
        <taxon>Eukaryota</taxon>
        <taxon>Fungi</taxon>
        <taxon>Dikarya</taxon>
        <taxon>Ascomycota</taxon>
        <taxon>Pezizomycotina</taxon>
        <taxon>Sordariomycetes</taxon>
        <taxon>Hypocreomycetidae</taxon>
        <taxon>Glomerellales</taxon>
        <taxon>Glomerellaceae</taxon>
        <taxon>Colletotrichum</taxon>
        <taxon>Colletotrichum graminicola species complex</taxon>
    </lineage>
</organism>
<dbReference type="GeneID" id="24413345"/>
<dbReference type="Proteomes" id="UP000008782">
    <property type="component" value="Unassembled WGS sequence"/>
</dbReference>
<dbReference type="STRING" id="645133.E3QPQ9"/>
<dbReference type="VEuPathDB" id="FungiDB:GLRG_07980"/>
<dbReference type="HOGENOM" id="CLU_2249929_0_0_1"/>
<accession>E3QPQ9</accession>